<keyword evidence="2" id="KW-1185">Reference proteome</keyword>
<accession>A0A821II60</accession>
<reference evidence="1" key="1">
    <citation type="submission" date="2021-02" db="EMBL/GenBank/DDBJ databases">
        <authorList>
            <person name="Nowell W R."/>
        </authorList>
    </citation>
    <scope>NUCLEOTIDE SEQUENCE</scope>
</reference>
<proteinExistence type="predicted"/>
<evidence type="ECO:0000313" key="1">
    <source>
        <dbReference type="EMBL" id="CAF4702304.1"/>
    </source>
</evidence>
<dbReference type="Proteomes" id="UP000663873">
    <property type="component" value="Unassembled WGS sequence"/>
</dbReference>
<evidence type="ECO:0000313" key="2">
    <source>
        <dbReference type="Proteomes" id="UP000663873"/>
    </source>
</evidence>
<comment type="caution">
    <text evidence="1">The sequence shown here is derived from an EMBL/GenBank/DDBJ whole genome shotgun (WGS) entry which is preliminary data.</text>
</comment>
<protein>
    <submittedName>
        <fullName evidence="1">Uncharacterized protein</fullName>
    </submittedName>
</protein>
<dbReference type="EMBL" id="CAJOBP010034892">
    <property type="protein sequence ID" value="CAF4702304.1"/>
    <property type="molecule type" value="Genomic_DNA"/>
</dbReference>
<gene>
    <name evidence="1" type="ORF">UJA718_LOCUS36305</name>
</gene>
<organism evidence="1 2">
    <name type="scientific">Rotaria socialis</name>
    <dbReference type="NCBI Taxonomy" id="392032"/>
    <lineage>
        <taxon>Eukaryota</taxon>
        <taxon>Metazoa</taxon>
        <taxon>Spiralia</taxon>
        <taxon>Gnathifera</taxon>
        <taxon>Rotifera</taxon>
        <taxon>Eurotatoria</taxon>
        <taxon>Bdelloidea</taxon>
        <taxon>Philodinida</taxon>
        <taxon>Philodinidae</taxon>
        <taxon>Rotaria</taxon>
    </lineage>
</organism>
<name>A0A821II60_9BILA</name>
<feature type="non-terminal residue" evidence="1">
    <location>
        <position position="154"/>
    </location>
</feature>
<sequence>MDFKKLRLEHQTKELLEKNRLFYFANQYKETFDMSYSPKLANKYRLSTMIISANRRLTEQKPFKQKKTNQYNLRRLHQLYINLNRYDFVHEWTVFNYDFLSAFLLCGEYKMSNFLFEMSIGAHDPNGELRFLLKQFEASTETLDQHPHNLSFEL</sequence>
<dbReference type="AlphaFoldDB" id="A0A821II60"/>